<organism evidence="1 2">
    <name type="scientific">Aureobasidium melanogenum (strain CBS 110374)</name>
    <name type="common">Aureobasidium pullulans var. melanogenum</name>
    <dbReference type="NCBI Taxonomy" id="1043003"/>
    <lineage>
        <taxon>Eukaryota</taxon>
        <taxon>Fungi</taxon>
        <taxon>Dikarya</taxon>
        <taxon>Ascomycota</taxon>
        <taxon>Pezizomycotina</taxon>
        <taxon>Dothideomycetes</taxon>
        <taxon>Dothideomycetidae</taxon>
        <taxon>Dothideales</taxon>
        <taxon>Saccotheciaceae</taxon>
        <taxon>Aureobasidium</taxon>
    </lineage>
</organism>
<dbReference type="PANTHER" id="PTHR33973:SF4">
    <property type="entry name" value="OS07G0153300 PROTEIN"/>
    <property type="match status" value="1"/>
</dbReference>
<dbReference type="GeneID" id="63915274"/>
<gene>
    <name evidence="1" type="ORF">M437DRAFT_49835</name>
</gene>
<sequence>MIFAGLITWRGEAEPYQAAPEQTDESPTEQLIPPLLLPGRTTHSRMFPQKHSFAYSYFSVGVPVNFKGCAGSMLSSNLDLLPPSRRRRGWFDVNASDYLYRGGEERGLEARLRCYLRGEGIQDEAWSFAYLVTAPKFLGYSFNPVSFWYIYDSSKHLVMMVLEVNNTFGERRLYLLKAEEKATDDSVPDGFEAPAKATKFTNSWAKDFHVSPFNSRKGTYSLTAADPVAALESGSKVLDNLVVLNSSQAHAKLVARVYSDGNHMNATTMSSSQTIKTLASWFWVGFLTFPRILTQAYKLYFKRKLHVWFRPEVLASSIGRTHTSSEAVLEAFFLSYLSFLVDSASEPLQFKYTPAGGLGTCITLTSKNIAENQVPKQLGLKVLTPVFYTKFVHYAYTSKAFILESINSKPDNRTCVFENAENLHLILSTMDSTTPRPAISDLRTVDQYRWRLLQRLRSAPPPGANPDSDAVKSDEANETLPFSNLDCFIQSRFANDDKYSVVAAERLTKNAPTAWAASQLEHIYRDTVTRVFIADNYLFGFEGLIGVLDLAVRVSLVTMWFKIFASEEVAHGGLGWYLCRWVAVNSLHLWDAVKNI</sequence>
<keyword evidence="2" id="KW-1185">Reference proteome</keyword>
<dbReference type="Proteomes" id="UP000030672">
    <property type="component" value="Unassembled WGS sequence"/>
</dbReference>
<name>A0A074VNE4_AURM1</name>
<dbReference type="RefSeq" id="XP_040879253.1">
    <property type="nucleotide sequence ID" value="XM_041021901.1"/>
</dbReference>
<accession>A0A074VNE4</accession>
<reference evidence="1 2" key="1">
    <citation type="journal article" date="2014" name="BMC Genomics">
        <title>Genome sequencing of four Aureobasidium pullulans varieties: biotechnological potential, stress tolerance, and description of new species.</title>
        <authorList>
            <person name="Gostin Ar C."/>
            <person name="Ohm R.A."/>
            <person name="Kogej T."/>
            <person name="Sonjak S."/>
            <person name="Turk M."/>
            <person name="Zajc J."/>
            <person name="Zalar P."/>
            <person name="Grube M."/>
            <person name="Sun H."/>
            <person name="Han J."/>
            <person name="Sharma A."/>
            <person name="Chiniquy J."/>
            <person name="Ngan C.Y."/>
            <person name="Lipzen A."/>
            <person name="Barry K."/>
            <person name="Grigoriev I.V."/>
            <person name="Gunde-Cimerman N."/>
        </authorList>
    </citation>
    <scope>NUCLEOTIDE SEQUENCE [LARGE SCALE GENOMIC DNA]</scope>
    <source>
        <strain evidence="1 2">CBS 110374</strain>
    </source>
</reference>
<dbReference type="AlphaFoldDB" id="A0A074VNE4"/>
<evidence type="ECO:0000313" key="2">
    <source>
        <dbReference type="Proteomes" id="UP000030672"/>
    </source>
</evidence>
<dbReference type="InterPro" id="IPR010775">
    <property type="entry name" value="DUF1365"/>
</dbReference>
<dbReference type="PANTHER" id="PTHR33973">
    <property type="entry name" value="OS07G0153300 PROTEIN"/>
    <property type="match status" value="1"/>
</dbReference>
<evidence type="ECO:0000313" key="1">
    <source>
        <dbReference type="EMBL" id="KEQ62230.1"/>
    </source>
</evidence>
<dbReference type="EMBL" id="KL584835">
    <property type="protein sequence ID" value="KEQ62230.1"/>
    <property type="molecule type" value="Genomic_DNA"/>
</dbReference>
<dbReference type="Pfam" id="PF07103">
    <property type="entry name" value="DUF1365"/>
    <property type="match status" value="1"/>
</dbReference>
<proteinExistence type="predicted"/>
<protein>
    <submittedName>
        <fullName evidence="1">DUF1365-domain-containing protein</fullName>
    </submittedName>
</protein>
<dbReference type="HOGENOM" id="CLU_020424_0_0_1"/>